<dbReference type="SUPFAM" id="SSF56672">
    <property type="entry name" value="DNA/RNA polymerases"/>
    <property type="match status" value="1"/>
</dbReference>
<dbReference type="PANTHER" id="PTHR35046:SF9">
    <property type="entry name" value="RNA-DIRECTED DNA POLYMERASE"/>
    <property type="match status" value="1"/>
</dbReference>
<sequence length="442" mass="51067">MVEKLALPTLRHPTPYCLQWLNYSGDVRVTKQVQIPFRIEKYKDVVLCDVVPIQACHVLLERLWQFDKGITFDGITKKCSFKQGDKRIVLVPLTPSLVREDQESSIKESELESEKKKKQKAKSSKEGEKAEKIERKKAYSEPAKEERKERRQNLLIKTNIVRKVLSINTPVFVLLCKEVMVITSDFTNTLPSSIVSLLQEYDDVFPNEIPSGLSPIRGIEHQIDLVPGASLPNKPAYKMRPDETKELQCQIDELLTKGWALERLSPCVVPVILVPKKMEVDKCAPTGIKVDEDKVKAIREWPTPSTVGEVRSFHGLASFYRRKNIQTWEECLSHVEFAYNRTVHGSTRFSPFEIVYGFNHLTPLDLSPLSSSEHVNLDGAKRADFVKKLHKQVRLNIERKMDQVVQRVNKGRQRVVFESGNWVWLHLRKERFRIQRHNKLLP</sequence>
<reference evidence="3" key="1">
    <citation type="submission" date="2025-08" db="UniProtKB">
        <authorList>
            <consortium name="RefSeq"/>
        </authorList>
    </citation>
    <scope>IDENTIFICATION</scope>
    <source>
        <tissue evidence="3">Leaves</tissue>
    </source>
</reference>
<dbReference type="PANTHER" id="PTHR35046">
    <property type="entry name" value="ZINC KNUCKLE (CCHC-TYPE) FAMILY PROTEIN"/>
    <property type="match status" value="1"/>
</dbReference>
<organism evidence="2 3">
    <name type="scientific">Coffea arabica</name>
    <name type="common">Arabian coffee</name>
    <dbReference type="NCBI Taxonomy" id="13443"/>
    <lineage>
        <taxon>Eukaryota</taxon>
        <taxon>Viridiplantae</taxon>
        <taxon>Streptophyta</taxon>
        <taxon>Embryophyta</taxon>
        <taxon>Tracheophyta</taxon>
        <taxon>Spermatophyta</taxon>
        <taxon>Magnoliopsida</taxon>
        <taxon>eudicotyledons</taxon>
        <taxon>Gunneridae</taxon>
        <taxon>Pentapetalae</taxon>
        <taxon>asterids</taxon>
        <taxon>lamiids</taxon>
        <taxon>Gentianales</taxon>
        <taxon>Rubiaceae</taxon>
        <taxon>Ixoroideae</taxon>
        <taxon>Gardenieae complex</taxon>
        <taxon>Bertiereae - Coffeeae clade</taxon>
        <taxon>Coffeeae</taxon>
        <taxon>Coffea</taxon>
    </lineage>
</organism>
<protein>
    <submittedName>
        <fullName evidence="3">Uncharacterized protein</fullName>
    </submittedName>
</protein>
<feature type="compositionally biased region" description="Basic and acidic residues" evidence="1">
    <location>
        <begin position="102"/>
        <end position="115"/>
    </location>
</feature>
<dbReference type="InterPro" id="IPR043502">
    <property type="entry name" value="DNA/RNA_pol_sf"/>
</dbReference>
<dbReference type="Gene3D" id="3.30.420.10">
    <property type="entry name" value="Ribonuclease H-like superfamily/Ribonuclease H"/>
    <property type="match status" value="1"/>
</dbReference>
<accession>A0ABM4VZE0</accession>
<name>A0ABM4VZE0_COFAR</name>
<feature type="region of interest" description="Disordered" evidence="1">
    <location>
        <begin position="102"/>
        <end position="145"/>
    </location>
</feature>
<feature type="compositionally biased region" description="Basic and acidic residues" evidence="1">
    <location>
        <begin position="123"/>
        <end position="145"/>
    </location>
</feature>
<dbReference type="Proteomes" id="UP001652660">
    <property type="component" value="Chromosome 10c"/>
</dbReference>
<gene>
    <name evidence="3" type="primary">LOC140015961</name>
</gene>
<evidence type="ECO:0000313" key="2">
    <source>
        <dbReference type="Proteomes" id="UP001652660"/>
    </source>
</evidence>
<keyword evidence="2" id="KW-1185">Reference proteome</keyword>
<evidence type="ECO:0000256" key="1">
    <source>
        <dbReference type="SAM" id="MobiDB-lite"/>
    </source>
</evidence>
<dbReference type="GeneID" id="140015961"/>
<evidence type="ECO:0000313" key="3">
    <source>
        <dbReference type="RefSeq" id="XP_071924899.1"/>
    </source>
</evidence>
<dbReference type="RefSeq" id="XP_071924899.1">
    <property type="nucleotide sequence ID" value="XM_072068798.1"/>
</dbReference>
<proteinExistence type="predicted"/>
<dbReference type="Gene3D" id="3.10.10.10">
    <property type="entry name" value="HIV Type 1 Reverse Transcriptase, subunit A, domain 1"/>
    <property type="match status" value="1"/>
</dbReference>
<dbReference type="InterPro" id="IPR036397">
    <property type="entry name" value="RNaseH_sf"/>
</dbReference>